<evidence type="ECO:0000259" key="1">
    <source>
        <dbReference type="Pfam" id="PF02796"/>
    </source>
</evidence>
<gene>
    <name evidence="2" type="ORF">GCM10020367_17720</name>
</gene>
<evidence type="ECO:0000313" key="2">
    <source>
        <dbReference type="EMBL" id="GAA3370571.1"/>
    </source>
</evidence>
<sequence>MIHVEDWAEIRRLHRTEGLSARAVARQLGISRSTVLRAVASDRPPAYQRAPKGSAVDAVEPAIRELLKQTPPMPAPRKTLGWETPAERLHKLLAA</sequence>
<feature type="domain" description="Resolvase HTH" evidence="1">
    <location>
        <begin position="4"/>
        <end position="38"/>
    </location>
</feature>
<dbReference type="InterPro" id="IPR009057">
    <property type="entry name" value="Homeodomain-like_sf"/>
</dbReference>
<dbReference type="Pfam" id="PF02796">
    <property type="entry name" value="HTH_7"/>
    <property type="match status" value="1"/>
</dbReference>
<accession>A0ABP6S9A3</accession>
<dbReference type="EMBL" id="BAAAYL010000001">
    <property type="protein sequence ID" value="GAA3370571.1"/>
    <property type="molecule type" value="Genomic_DNA"/>
</dbReference>
<dbReference type="InterPro" id="IPR006120">
    <property type="entry name" value="Resolvase_HTH_dom"/>
</dbReference>
<keyword evidence="3" id="KW-1185">Reference proteome</keyword>
<dbReference type="SUPFAM" id="SSF46689">
    <property type="entry name" value="Homeodomain-like"/>
    <property type="match status" value="1"/>
</dbReference>
<evidence type="ECO:0000313" key="3">
    <source>
        <dbReference type="Proteomes" id="UP001499990"/>
    </source>
</evidence>
<name>A0ABP6S9A3_9ACTN</name>
<protein>
    <recommendedName>
        <fullName evidence="1">Resolvase HTH domain-containing protein</fullName>
    </recommendedName>
</protein>
<proteinExistence type="predicted"/>
<dbReference type="Proteomes" id="UP001499990">
    <property type="component" value="Unassembled WGS sequence"/>
</dbReference>
<organism evidence="2 3">
    <name type="scientific">Streptomyces sannanensis</name>
    <dbReference type="NCBI Taxonomy" id="285536"/>
    <lineage>
        <taxon>Bacteria</taxon>
        <taxon>Bacillati</taxon>
        <taxon>Actinomycetota</taxon>
        <taxon>Actinomycetes</taxon>
        <taxon>Kitasatosporales</taxon>
        <taxon>Streptomycetaceae</taxon>
        <taxon>Streptomyces</taxon>
    </lineage>
</organism>
<dbReference type="Gene3D" id="1.10.10.60">
    <property type="entry name" value="Homeodomain-like"/>
    <property type="match status" value="1"/>
</dbReference>
<reference evidence="3" key="1">
    <citation type="journal article" date="2019" name="Int. J. Syst. Evol. Microbiol.">
        <title>The Global Catalogue of Microorganisms (GCM) 10K type strain sequencing project: providing services to taxonomists for standard genome sequencing and annotation.</title>
        <authorList>
            <consortium name="The Broad Institute Genomics Platform"/>
            <consortium name="The Broad Institute Genome Sequencing Center for Infectious Disease"/>
            <person name="Wu L."/>
            <person name="Ma J."/>
        </authorList>
    </citation>
    <scope>NUCLEOTIDE SEQUENCE [LARGE SCALE GENOMIC DNA]</scope>
    <source>
        <strain evidence="3">JCM 9651</strain>
    </source>
</reference>
<comment type="caution">
    <text evidence="2">The sequence shown here is derived from an EMBL/GenBank/DDBJ whole genome shotgun (WGS) entry which is preliminary data.</text>
</comment>